<feature type="compositionally biased region" description="Basic residues" evidence="1">
    <location>
        <begin position="1264"/>
        <end position="1278"/>
    </location>
</feature>
<dbReference type="InterPro" id="IPR046673">
    <property type="entry name" value="ToxA_N"/>
</dbReference>
<name>A0A379ICJ2_PSEFL</name>
<feature type="domain" description="Dermonecrotic toxin N-terminal" evidence="2">
    <location>
        <begin position="372"/>
        <end position="618"/>
    </location>
</feature>
<evidence type="ECO:0000313" key="3">
    <source>
        <dbReference type="EMBL" id="SUD30508.1"/>
    </source>
</evidence>
<sequence length="1553" mass="172464">MQNPTPSSIAHAVSARFADRPTLETVIRQQLASAIRARYPTLTLDLSRTHLARPQRRSWLLQPLMPVVQDALASGKALDFSDVDNMPWYLSDAPPKRLKLPGSPAEQLDMGVIAALVGELPQTLTIALQNALADYWDTGHWRWLAHMLMDTLRIGALRHTGLQAQAREAVDQLVTTPDREARIARHGQGVVFAYGLQALLKNGEQSTHLLSPELVLIRAVNGKAPVLLCSPGGGIEAFASMDALVQAYGQRLAGQYQVDDILIQRYEPDGDIFEHQAAMILNHQLEDLGNLHLPIAQPFSTWQALYGELTDPGRFFHDSPVAPPQALETLRQHLPSWLQQASADDRATYRRYALALASAKQRGGGRHFLSDIDDIRTFTIKALLQTLQHDAVTFDSLLPSPPSVAALHPDDLQLTFTLVAGYPGAVGIARHERMSLTDLAIDNLVSRPSGTATLSHRLGLPLPSWLTADYLMSAGGPIEKVDIGLHYPRALEQHLLGNSPEAQQRETLFGDQQAAQLPLLALELCLKQQAGMSRQGARLVAALMQHNVAEQQVDNRQVVIRHLALLRAPGAQPDSVNNMYLIEALDADVGPHLLYRPLYAQTLQEYASREALFEAIAQPGELQDSVLTWLSDSARPIYANGGFQEPHYLRFGQGDEFTPLQRPAPASLASDGINEELQQCLVTGRLMAYLFSDHARALVEQANRESVSNSESRWQVLLEGSSLLFGLLLLPLLRGPAMLTGWLLALMTSLGQDIPALEAEDRRTRELAAVDLLLNLGLLLFEATPEVSAPYPPLAPGLKERALPSALAPRIGEQWPVPSPPTIREGVVALPGVLPSTNRSVLDFSFAQTRQRLTPAQRMRLSRFKASRPEPLPRPVLNGPRKGLYLIGNTWHALANGEWLQVVLEPEGDARVVDPGDTTYSGPYLRSNANGVWSVDTRLRLRGGMPPKRIEAVRQQRAERKAQLHAGYDRFVSAQVAQQRAVDIAQSVMERTSQDPRFAEAQKQSARQRFDMALQEQTHGYQNILDAQKERQELGIPLPTPNVAALTENLVNNARKHVVITDLDRQVLYGAHPQFVVEGPHLLLAVANDLAGYAQFVKSSLAINERAIHWLELQDRYRDELFSLGTAGAEGYARLTRDRPDEISALAVKDLQVRSLKLVVLNKLEHTLFEALDEILNPLHPHVRTHSELNALDLTAHERVDILQSLVEHYGNTLDALQGIGMVNIDEFDSTYFSQLFTLVESLYQQATRQFAAEIRPVATPARRPARRKPATPGKPAKKVIRTARRGTLIGELKPIGNVDVVEVRSEVGNELLGMYSQSGDEWVEYREQHPPQPPRPTRALSLVKGEARKLLGMLNEHLQRGKDYKRVSRHPQEVEEILHHEATRYSKLATELDLAIQTQPQAARMAADLTLVTQMLEAATRLSELGTALRIERCLELPPTHGSVEYLLAQKKVYVARWGERLQLGAERRDFIQEYAVTDPKGAPLWFAHFHYAAVDTAKAQYSAAHLKTREQRKVSYYALLASAQSPQAVVNVHRGLIGKQLADRWFLPLAP</sequence>
<evidence type="ECO:0000313" key="4">
    <source>
        <dbReference type="Proteomes" id="UP000255125"/>
    </source>
</evidence>
<evidence type="ECO:0000259" key="2">
    <source>
        <dbReference type="Pfam" id="PF20178"/>
    </source>
</evidence>
<organism evidence="3 4">
    <name type="scientific">Pseudomonas fluorescens</name>
    <dbReference type="NCBI Taxonomy" id="294"/>
    <lineage>
        <taxon>Bacteria</taxon>
        <taxon>Pseudomonadati</taxon>
        <taxon>Pseudomonadota</taxon>
        <taxon>Gammaproteobacteria</taxon>
        <taxon>Pseudomonadales</taxon>
        <taxon>Pseudomonadaceae</taxon>
        <taxon>Pseudomonas</taxon>
    </lineage>
</organism>
<reference evidence="3 4" key="1">
    <citation type="submission" date="2018-06" db="EMBL/GenBank/DDBJ databases">
        <authorList>
            <consortium name="Pathogen Informatics"/>
            <person name="Doyle S."/>
        </authorList>
    </citation>
    <scope>NUCLEOTIDE SEQUENCE [LARGE SCALE GENOMIC DNA]</scope>
    <source>
        <strain evidence="3 4">NCTC10392</strain>
    </source>
</reference>
<dbReference type="Pfam" id="PF20178">
    <property type="entry name" value="ToxA_N"/>
    <property type="match status" value="1"/>
</dbReference>
<evidence type="ECO:0000256" key="1">
    <source>
        <dbReference type="SAM" id="MobiDB-lite"/>
    </source>
</evidence>
<dbReference type="KEGG" id="pfn:HZ99_01020"/>
<feature type="region of interest" description="Disordered" evidence="1">
    <location>
        <begin position="1259"/>
        <end position="1278"/>
    </location>
</feature>
<protein>
    <recommendedName>
        <fullName evidence="2">Dermonecrotic toxin N-terminal domain-containing protein</fullName>
    </recommendedName>
</protein>
<dbReference type="RefSeq" id="WP_038440642.1">
    <property type="nucleotide sequence ID" value="NZ_CP008896.1"/>
</dbReference>
<dbReference type="Proteomes" id="UP000255125">
    <property type="component" value="Unassembled WGS sequence"/>
</dbReference>
<proteinExistence type="predicted"/>
<dbReference type="OrthoDB" id="7003488at2"/>
<gene>
    <name evidence="3" type="ORF">NCTC10392_02428</name>
</gene>
<dbReference type="EMBL" id="UGUS01000002">
    <property type="protein sequence ID" value="SUD30508.1"/>
    <property type="molecule type" value="Genomic_DNA"/>
</dbReference>
<accession>A0A379ICJ2</accession>